<feature type="repeat" description="RCC1" evidence="7">
    <location>
        <begin position="280"/>
        <end position="331"/>
    </location>
</feature>
<dbReference type="SUPFAM" id="SSF50985">
    <property type="entry name" value="RCC1/BLIP-II"/>
    <property type="match status" value="2"/>
</dbReference>
<dbReference type="Gene3D" id="3.30.2410.10">
    <property type="entry name" value="Hect, E3 ligase catalytic domain"/>
    <property type="match status" value="1"/>
</dbReference>
<keyword evidence="4" id="KW-0677">Repeat</keyword>
<dbReference type="GO" id="GO:0005737">
    <property type="term" value="C:cytoplasm"/>
    <property type="evidence" value="ECO:0007669"/>
    <property type="project" value="UniProtKB-SubCell"/>
</dbReference>
<keyword evidence="2" id="KW-0963">Cytoplasm</keyword>
<dbReference type="OrthoDB" id="8068875at2759"/>
<accession>A0A8T2UYU6</accession>
<comment type="subcellular location">
    <subcellularLocation>
        <location evidence="1">Cytoplasm</location>
    </subcellularLocation>
</comment>
<evidence type="ECO:0000256" key="6">
    <source>
        <dbReference type="PROSITE-ProRule" id="PRU00104"/>
    </source>
</evidence>
<feature type="domain" description="HECT" evidence="8">
    <location>
        <begin position="738"/>
        <end position="1064"/>
    </location>
</feature>
<dbReference type="FunFam" id="3.30.2410.10:FF:000003">
    <property type="entry name" value="probable E3 ubiquitin-protein ligase HERC4 isoform X1"/>
    <property type="match status" value="1"/>
</dbReference>
<protein>
    <recommendedName>
        <fullName evidence="8">HECT domain-containing protein</fullName>
    </recommendedName>
</protein>
<dbReference type="PROSITE" id="PS50012">
    <property type="entry name" value="RCC1_3"/>
    <property type="match status" value="7"/>
</dbReference>
<dbReference type="OMA" id="FKSQACW"/>
<dbReference type="CDD" id="cd00078">
    <property type="entry name" value="HECTc"/>
    <property type="match status" value="1"/>
</dbReference>
<dbReference type="Gene3D" id="3.90.1750.10">
    <property type="entry name" value="Hect, E3 ligase catalytic domains"/>
    <property type="match status" value="1"/>
</dbReference>
<feature type="repeat" description="RCC1" evidence="7">
    <location>
        <begin position="228"/>
        <end position="279"/>
    </location>
</feature>
<keyword evidence="10" id="KW-1185">Reference proteome</keyword>
<dbReference type="Gene3D" id="3.30.2160.10">
    <property type="entry name" value="Hect, E3 ligase catalytic domain"/>
    <property type="match status" value="1"/>
</dbReference>
<feature type="repeat" description="RCC1" evidence="7">
    <location>
        <begin position="121"/>
        <end position="175"/>
    </location>
</feature>
<dbReference type="SMART" id="SM00119">
    <property type="entry name" value="HECTc"/>
    <property type="match status" value="1"/>
</dbReference>
<sequence length="1064" mass="119006">MAFDHHQDQTESISTFPQVFAWGRGDLGQLGLGDDAGRDCPTFMEAFSKKDIIHIAASDFHTAFLTSEGEIYTTGSNESGQLGTNLAENSFFPEPVAALDTQIIIHVDCGQGHTVAVTDAGALASWGAAEFGQLGQREAVDVLTVAHPRILKGSRELHFVRVACGSSHTLALTGSGSVYSFGQGVFGALGHGNTESCSTPVLIDGLWGFGVVQIACGENHSLALSVDGQVFSWGWGKYGQLGHGSSNNEHNPLQVKALADQMIIQIVGGGDHTLALNNEKQVLAWGRGHWGQTGLGTLSDVHTPTQVHLPEGELVIQASAGVRHSVVFTESGKIFGWGDGEQGQLGRSAREKVQVSPFLISDANMNGLTASYIVAGGEHTFIVFQPCIKSSQDSMISEERLFSIQNGDLHGDGLRHVRVPELPSMLEGTGDNTKRLHSIGHAIEDIFSSIRFIVIAFKHQPSFWLNHMDTSNSSRKEYSDFGDHGLDVKSIRNVYQRILELRNPEILKKLGDSLIRLFMSIEKHMQNVPHSRWIRALLIGLQCPFVGEKGIGDMVSTRIFSVFSKLTFLDGRKITFWLSTYPRDIFGGRFVRGVLRYLSNRKEFTRSGSIPHDVAAALKTLWYLYEANKMEPHLLYSEFYSKEISESVDLLEEYLKWSHAKYDKDLNTLVSFCQVPFILSPQAKSKILQVEAEMIKNQVVQASILQHLSGNLFAFPFLVLRVRRDHLIQDTLVQLNVERIDYLKPLKVIFEGEEGIDQGGVTKEFFQLLCRELFNVDYGMFTYEEETRNFWFNPNSMESEETFELVGIILGLGIYNNVILDVHLPLVVYKKVLNIKPLLHDLNDLQPQLGKSLQQLLDYEGDVEETFSLTFQITYDYFGEMKTYDLQPGGGNVPVTNENREKYTELYVKYLLEDSIKDQFQSFNKGFQQVCGHHALQLFHYEELELLICGLPHFDFDALEKVTVYQGGYTKDTGVVKWFWELVKDMPLEEKKALLFFTTGNDRAPVGGLGCLPFIIQRNGGETDRLPTAHTCFNVLLLPEYNSKNKLENRLKLAISNSIGFGLQ</sequence>
<evidence type="ECO:0000256" key="3">
    <source>
        <dbReference type="ARBA" id="ARBA00022679"/>
    </source>
</evidence>
<evidence type="ECO:0000256" key="2">
    <source>
        <dbReference type="ARBA" id="ARBA00022490"/>
    </source>
</evidence>
<dbReference type="Gene3D" id="2.130.10.30">
    <property type="entry name" value="Regulator of chromosome condensation 1/beta-lactamase-inhibitor protein II"/>
    <property type="match status" value="2"/>
</dbReference>
<name>A0A8T2UYU6_CERRI</name>
<dbReference type="AlphaFoldDB" id="A0A8T2UYU6"/>
<dbReference type="PROSITE" id="PS50237">
    <property type="entry name" value="HECT"/>
    <property type="match status" value="1"/>
</dbReference>
<dbReference type="PRINTS" id="PR00633">
    <property type="entry name" value="RCCNDNSATION"/>
</dbReference>
<gene>
    <name evidence="9" type="ORF">KP509_03G034500</name>
</gene>
<evidence type="ECO:0000256" key="7">
    <source>
        <dbReference type="PROSITE-ProRule" id="PRU00235"/>
    </source>
</evidence>
<evidence type="ECO:0000256" key="5">
    <source>
        <dbReference type="ARBA" id="ARBA00022786"/>
    </source>
</evidence>
<keyword evidence="5 6" id="KW-0833">Ubl conjugation pathway</keyword>
<evidence type="ECO:0000313" key="9">
    <source>
        <dbReference type="EMBL" id="KAH7441347.1"/>
    </source>
</evidence>
<dbReference type="InterPro" id="IPR000569">
    <property type="entry name" value="HECT_dom"/>
</dbReference>
<evidence type="ECO:0000259" key="8">
    <source>
        <dbReference type="PROSITE" id="PS50237"/>
    </source>
</evidence>
<organism evidence="9 10">
    <name type="scientific">Ceratopteris richardii</name>
    <name type="common">Triangle waterfern</name>
    <dbReference type="NCBI Taxonomy" id="49495"/>
    <lineage>
        <taxon>Eukaryota</taxon>
        <taxon>Viridiplantae</taxon>
        <taxon>Streptophyta</taxon>
        <taxon>Embryophyta</taxon>
        <taxon>Tracheophyta</taxon>
        <taxon>Polypodiopsida</taxon>
        <taxon>Polypodiidae</taxon>
        <taxon>Polypodiales</taxon>
        <taxon>Pteridineae</taxon>
        <taxon>Pteridaceae</taxon>
        <taxon>Parkerioideae</taxon>
        <taxon>Ceratopteris</taxon>
    </lineage>
</organism>
<feature type="repeat" description="RCC1" evidence="7">
    <location>
        <begin position="69"/>
        <end position="120"/>
    </location>
</feature>
<dbReference type="InterPro" id="IPR009091">
    <property type="entry name" value="RCC1/BLIP-II"/>
</dbReference>
<dbReference type="InterPro" id="IPR000408">
    <property type="entry name" value="Reg_chr_condens"/>
</dbReference>
<dbReference type="InterPro" id="IPR058923">
    <property type="entry name" value="RCC1-like_dom"/>
</dbReference>
<dbReference type="InterPro" id="IPR035983">
    <property type="entry name" value="Hect_E3_ubiquitin_ligase"/>
</dbReference>
<feature type="repeat" description="RCC1" evidence="7">
    <location>
        <begin position="332"/>
        <end position="386"/>
    </location>
</feature>
<dbReference type="EMBL" id="CM035408">
    <property type="protein sequence ID" value="KAH7441347.1"/>
    <property type="molecule type" value="Genomic_DNA"/>
</dbReference>
<feature type="repeat" description="RCC1" evidence="7">
    <location>
        <begin position="176"/>
        <end position="227"/>
    </location>
</feature>
<comment type="caution">
    <text evidence="9">The sequence shown here is derived from an EMBL/GenBank/DDBJ whole genome shotgun (WGS) entry which is preliminary data.</text>
</comment>
<evidence type="ECO:0000256" key="4">
    <source>
        <dbReference type="ARBA" id="ARBA00022737"/>
    </source>
</evidence>
<feature type="active site" description="Glycyl thioester intermediate" evidence="6">
    <location>
        <position position="1032"/>
    </location>
</feature>
<dbReference type="GO" id="GO:0004842">
    <property type="term" value="F:ubiquitin-protein transferase activity"/>
    <property type="evidence" value="ECO:0007669"/>
    <property type="project" value="InterPro"/>
</dbReference>
<dbReference type="PROSITE" id="PS00626">
    <property type="entry name" value="RCC1_2"/>
    <property type="match status" value="2"/>
</dbReference>
<keyword evidence="3" id="KW-0808">Transferase</keyword>
<dbReference type="PANTHER" id="PTHR45622">
    <property type="entry name" value="UBIQUITIN-PROTEIN LIGASE E3A-RELATED"/>
    <property type="match status" value="1"/>
</dbReference>
<dbReference type="InterPro" id="IPR051709">
    <property type="entry name" value="Ub-ligase/GTPase-reg"/>
</dbReference>
<dbReference type="Pfam" id="PF00632">
    <property type="entry name" value="HECT"/>
    <property type="match status" value="1"/>
</dbReference>
<dbReference type="PANTHER" id="PTHR45622:SF60">
    <property type="entry name" value="UBIQUITIN-PROTEIN LIGASE E3A"/>
    <property type="match status" value="1"/>
</dbReference>
<dbReference type="SUPFAM" id="SSF56204">
    <property type="entry name" value="Hect, E3 ligase catalytic domain"/>
    <property type="match status" value="1"/>
</dbReference>
<evidence type="ECO:0000313" key="10">
    <source>
        <dbReference type="Proteomes" id="UP000825935"/>
    </source>
</evidence>
<feature type="repeat" description="RCC1" evidence="7">
    <location>
        <begin position="17"/>
        <end position="68"/>
    </location>
</feature>
<proteinExistence type="predicted"/>
<dbReference type="Proteomes" id="UP000825935">
    <property type="component" value="Chromosome 3"/>
</dbReference>
<evidence type="ECO:0000256" key="1">
    <source>
        <dbReference type="ARBA" id="ARBA00004496"/>
    </source>
</evidence>
<dbReference type="FunFam" id="3.30.2160.10:FF:000004">
    <property type="entry name" value="probable E3 ubiquitin-protein ligase HERC4 isoform X1"/>
    <property type="match status" value="1"/>
</dbReference>
<reference evidence="9" key="1">
    <citation type="submission" date="2021-08" db="EMBL/GenBank/DDBJ databases">
        <title>WGS assembly of Ceratopteris richardii.</title>
        <authorList>
            <person name="Marchant D.B."/>
            <person name="Chen G."/>
            <person name="Jenkins J."/>
            <person name="Shu S."/>
            <person name="Leebens-Mack J."/>
            <person name="Grimwood J."/>
            <person name="Schmutz J."/>
            <person name="Soltis P."/>
            <person name="Soltis D."/>
            <person name="Chen Z.-H."/>
        </authorList>
    </citation>
    <scope>NUCLEOTIDE SEQUENCE</scope>
    <source>
        <strain evidence="9">Whitten #5841</strain>
        <tissue evidence="9">Leaf</tissue>
    </source>
</reference>
<dbReference type="Pfam" id="PF25390">
    <property type="entry name" value="WD40_RLD"/>
    <property type="match status" value="1"/>
</dbReference>